<dbReference type="GeneID" id="10601284"/>
<accession>F4B6W7</accession>
<organism evidence="2 3">
    <name type="scientific">Acidianus hospitalis (strain W1)</name>
    <dbReference type="NCBI Taxonomy" id="933801"/>
    <lineage>
        <taxon>Archaea</taxon>
        <taxon>Thermoproteota</taxon>
        <taxon>Thermoprotei</taxon>
        <taxon>Sulfolobales</taxon>
        <taxon>Sulfolobaceae</taxon>
        <taxon>Acidianus</taxon>
    </lineage>
</organism>
<dbReference type="OrthoDB" id="383965at2157"/>
<dbReference type="Proteomes" id="UP000008458">
    <property type="component" value="Chromosome"/>
</dbReference>
<dbReference type="AlphaFoldDB" id="F4B6W7"/>
<reference key="2">
    <citation type="journal article" date="2011" name="Extremophiles">
        <title>Genomic analyses of Acidianus hospitalis W1 a host for studying crenarchaeal virus and plasmid life cycles.</title>
        <authorList>
            <person name="You X.Y."/>
            <person name="Liu C."/>
            <person name="Wang S.Y."/>
            <person name="Jiang C.Y."/>
            <person name="Shah S.A."/>
            <person name="Prangishvili D."/>
            <person name="Liu S.J."/>
            <person name="Garrett R.A."/>
        </authorList>
    </citation>
    <scope>NUCLEOTIDE SEQUENCE</scope>
    <source>
        <strain>W1</strain>
    </source>
</reference>
<evidence type="ECO:0000313" key="3">
    <source>
        <dbReference type="Proteomes" id="UP000008458"/>
    </source>
</evidence>
<gene>
    <name evidence="2" type="ordered locus">Ahos_1784</name>
</gene>
<feature type="transmembrane region" description="Helical" evidence="1">
    <location>
        <begin position="575"/>
        <end position="595"/>
    </location>
</feature>
<keyword evidence="1" id="KW-0472">Membrane</keyword>
<dbReference type="EMBL" id="CP002535">
    <property type="protein sequence ID" value="AEE94660.1"/>
    <property type="molecule type" value="Genomic_DNA"/>
</dbReference>
<keyword evidence="1" id="KW-1133">Transmembrane helix</keyword>
<keyword evidence="3" id="KW-1185">Reference proteome</keyword>
<dbReference type="STRING" id="933801.Ahos_1784"/>
<dbReference type="RefSeq" id="WP_013776575.1">
    <property type="nucleotide sequence ID" value="NC_015518.1"/>
</dbReference>
<proteinExistence type="predicted"/>
<dbReference type="KEGG" id="aho:Ahos_1784"/>
<reference evidence="2 3" key="1">
    <citation type="journal article" date="2011" name="Extremophiles">
        <title>Genomic analysis of Acidianus hospitalis W1 a host for studying crenarchaeal virus and plasmid life cycles.</title>
        <authorList>
            <person name="You X.Y."/>
            <person name="Liu C."/>
            <person name="Wang S.Y."/>
            <person name="Jiang C.Y."/>
            <person name="Shah S.A."/>
            <person name="Prangishvili D."/>
            <person name="She Q."/>
            <person name="Liu S.J."/>
            <person name="Garrett R.A."/>
        </authorList>
    </citation>
    <scope>NUCLEOTIDE SEQUENCE [LARGE SCALE GENOMIC DNA]</scope>
    <source>
        <strain evidence="2 3">W1</strain>
    </source>
</reference>
<dbReference type="HOGENOM" id="CLU_454649_0_0_2"/>
<sequence length="600" mass="68135">MNKLALLLIVIVILTQVSEAMVVEYNSTSYSVTIMVSRIFYVPLNDTFAVAVVKFLIYGTVVTIYENGHSVTLYCRNITVMNVTSIKVYPFSNSSSSAIIHVKNVLGENFPCVGIFVYKDYLIVEFSPNHENFRFYVFNCRLNKINEFEFHNTACKGTLGISGKYLLYYSGKINYKNITIIGCRIKNFLRSFLFLPIYPFKNSTVTRLTIPVLSNITVFMYNMLTGNIEKEIYLKNVSIYEYPSLILIHNVTIMWYPLFVSVRMNDFIYNNKILDLETICYGNSSVNNVSFYTINLCNGKISLSPKFNICSSIMCGDNLIAVILPNQYFGIFINPIETVELYTSNFTFLGKVTFSPPFIISNPPPSHSQGIVTFSPPLYILLIPEKTEVYSPYDTIANFVYYDGYIYLNNCNCILILHNNQSIQFQNAQLFFLCKPIVVEKEAKGYTVMELNGDKILKCLHINAEYFSTQNSIIFCKIETIYKNSTYKINISTNIYFPGVGNFIIFHEGNSSIIVTLPNLNVINLSSPYIIGVYDNSPVLVNVENLMLNCKCCSAFSNITFGKFLDCNTADIRGYFLLLIISILVLVTIVGAVTLKKLMS</sequence>
<evidence type="ECO:0000256" key="1">
    <source>
        <dbReference type="SAM" id="Phobius"/>
    </source>
</evidence>
<dbReference type="eggNOG" id="arCOG01595">
    <property type="taxonomic scope" value="Archaea"/>
</dbReference>
<protein>
    <submittedName>
        <fullName evidence="2">Uncharacterized protein</fullName>
    </submittedName>
</protein>
<name>F4B6W7_ACIHW</name>
<evidence type="ECO:0000313" key="2">
    <source>
        <dbReference type="EMBL" id="AEE94660.1"/>
    </source>
</evidence>
<keyword evidence="1" id="KW-0812">Transmembrane</keyword>